<evidence type="ECO:0000256" key="1">
    <source>
        <dbReference type="ARBA" id="ARBA00004141"/>
    </source>
</evidence>
<evidence type="ECO:0000256" key="3">
    <source>
        <dbReference type="ARBA" id="ARBA00022989"/>
    </source>
</evidence>
<evidence type="ECO:0000256" key="4">
    <source>
        <dbReference type="ARBA" id="ARBA00023136"/>
    </source>
</evidence>
<comment type="subcellular location">
    <subcellularLocation>
        <location evidence="1">Membrane</location>
        <topology evidence="1">Multi-pass membrane protein</topology>
    </subcellularLocation>
</comment>
<accession>A0A9N8HI61</accession>
<organism evidence="6 8">
    <name type="scientific">Seminavis robusta</name>
    <dbReference type="NCBI Taxonomy" id="568900"/>
    <lineage>
        <taxon>Eukaryota</taxon>
        <taxon>Sar</taxon>
        <taxon>Stramenopiles</taxon>
        <taxon>Ochrophyta</taxon>
        <taxon>Bacillariophyta</taxon>
        <taxon>Bacillariophyceae</taxon>
        <taxon>Bacillariophycidae</taxon>
        <taxon>Naviculales</taxon>
        <taxon>Naviculaceae</taxon>
        <taxon>Seminavis</taxon>
    </lineage>
</organism>
<keyword evidence="8" id="KW-1185">Reference proteome</keyword>
<feature type="transmembrane region" description="Helical" evidence="5">
    <location>
        <begin position="97"/>
        <end position="118"/>
    </location>
</feature>
<evidence type="ECO:0000256" key="5">
    <source>
        <dbReference type="SAM" id="Phobius"/>
    </source>
</evidence>
<keyword evidence="2 5" id="KW-0812">Transmembrane</keyword>
<reference evidence="6" key="1">
    <citation type="submission" date="2020-06" db="EMBL/GenBank/DDBJ databases">
        <authorList>
            <consortium name="Plant Systems Biology data submission"/>
        </authorList>
    </citation>
    <scope>NUCLEOTIDE SEQUENCE</scope>
    <source>
        <strain evidence="6">D6</strain>
    </source>
</reference>
<dbReference type="Proteomes" id="UP001153069">
    <property type="component" value="Unassembled WGS sequence"/>
</dbReference>
<dbReference type="GO" id="GO:0016020">
    <property type="term" value="C:membrane"/>
    <property type="evidence" value="ECO:0007669"/>
    <property type="project" value="UniProtKB-SubCell"/>
</dbReference>
<keyword evidence="4 5" id="KW-0472">Membrane</keyword>
<dbReference type="PANTHER" id="PTHR43461:SF1">
    <property type="entry name" value="TRANSMEMBRANE PROTEIN 256"/>
    <property type="match status" value="1"/>
</dbReference>
<evidence type="ECO:0000256" key="2">
    <source>
        <dbReference type="ARBA" id="ARBA00022692"/>
    </source>
</evidence>
<comment type="caution">
    <text evidence="6">The sequence shown here is derived from an EMBL/GenBank/DDBJ whole genome shotgun (WGS) entry which is preliminary data.</text>
</comment>
<feature type="transmembrane region" description="Helical" evidence="5">
    <location>
        <begin position="72"/>
        <end position="91"/>
    </location>
</feature>
<proteinExistence type="predicted"/>
<dbReference type="EMBL" id="CAICTM010001542">
    <property type="protein sequence ID" value="CAB9524492.1"/>
    <property type="molecule type" value="Genomic_DNA"/>
</dbReference>
<evidence type="ECO:0000313" key="6">
    <source>
        <dbReference type="EMBL" id="CAB9511393.1"/>
    </source>
</evidence>
<keyword evidence="3 5" id="KW-1133">Transmembrane helix</keyword>
<evidence type="ECO:0000313" key="7">
    <source>
        <dbReference type="EMBL" id="CAB9524492.1"/>
    </source>
</evidence>
<dbReference type="EMBL" id="CAICTM010000481">
    <property type="protein sequence ID" value="CAB9511393.1"/>
    <property type="molecule type" value="Genomic_DNA"/>
</dbReference>
<gene>
    <name evidence="7" type="ORF">SEMRO_1544_G281220.1</name>
    <name evidence="6" type="ORF">SEMRO_482_G151930.1</name>
</gene>
<dbReference type="Pfam" id="PF04241">
    <property type="entry name" value="DUF423"/>
    <property type="match status" value="1"/>
</dbReference>
<sequence>MSLAWQRVLGGISGCAAIGTSAYGAHGLKPSKEAYGKTYESGSRFHLLHSILLVATPSICGRKNVRMANVSGALLTVGMALFSGSCYAVAITEDRSVGKAAPVGGIALMAGWLSLALVRR</sequence>
<protein>
    <submittedName>
        <fullName evidence="6">Transmembrane protein 256</fullName>
    </submittedName>
</protein>
<dbReference type="PANTHER" id="PTHR43461">
    <property type="entry name" value="TRANSMEMBRANE PROTEIN 256"/>
    <property type="match status" value="1"/>
</dbReference>
<dbReference type="InterPro" id="IPR006696">
    <property type="entry name" value="DUF423"/>
</dbReference>
<name>A0A9N8HI61_9STRA</name>
<dbReference type="OrthoDB" id="269173at2759"/>
<evidence type="ECO:0000313" key="8">
    <source>
        <dbReference type="Proteomes" id="UP001153069"/>
    </source>
</evidence>
<dbReference type="AlphaFoldDB" id="A0A9N8HI61"/>